<organism evidence="3 4">
    <name type="scientific">Microvirga aerophila</name>
    <dbReference type="NCBI Taxonomy" id="670291"/>
    <lineage>
        <taxon>Bacteria</taxon>
        <taxon>Pseudomonadati</taxon>
        <taxon>Pseudomonadota</taxon>
        <taxon>Alphaproteobacteria</taxon>
        <taxon>Hyphomicrobiales</taxon>
        <taxon>Methylobacteriaceae</taxon>
        <taxon>Microvirga</taxon>
    </lineage>
</organism>
<feature type="compositionally biased region" description="Low complexity" evidence="2">
    <location>
        <begin position="10"/>
        <end position="26"/>
    </location>
</feature>
<reference evidence="3 4" key="1">
    <citation type="submission" date="2019-07" db="EMBL/GenBank/DDBJ databases">
        <title>Whole genome shotgun sequence of Microvirga aerophila NBRC 106136.</title>
        <authorList>
            <person name="Hosoyama A."/>
            <person name="Uohara A."/>
            <person name="Ohji S."/>
            <person name="Ichikawa N."/>
        </authorList>
    </citation>
    <scope>NUCLEOTIDE SEQUENCE [LARGE SCALE GENOMIC DNA]</scope>
    <source>
        <strain evidence="3 4">NBRC 106136</strain>
    </source>
</reference>
<proteinExistence type="predicted"/>
<feature type="region of interest" description="Disordered" evidence="2">
    <location>
        <begin position="1"/>
        <end position="39"/>
    </location>
</feature>
<comment type="caution">
    <text evidence="3">The sequence shown here is derived from an EMBL/GenBank/DDBJ whole genome shotgun (WGS) entry which is preliminary data.</text>
</comment>
<dbReference type="OrthoDB" id="8455936at2"/>
<sequence length="341" mass="37711">MNDQSPETPAQPLQQPDPDAPRAAKSAKSKRAEGPPVEPTLTAYFGKDVVQPGPFIRAVRSAKIHRFMDDDIKAASSLAPETDPIGSRLLALAAMPTLPKAVERWIWPEIQAFLQTRVPAAFEPFDADADVTFRRIHREVSPTLDASDQQRRQQGETLLLISLAWLGTQRSLDIVSTLDTLRDTFPGTEDSIRDVVRKGLVSGKFSEVKRTAAVATFIGHALKEARASLDMERQRRAAVEDRLGEAKAQISDLTAQNEVLSQERGRLASELEAAKRRLEESQQHAGHDIVELRSQQTLLLKRRIAPLLSDAVDALEIEPPVPHIAIKRLKSAIGTIEETTR</sequence>
<keyword evidence="4" id="KW-1185">Reference proteome</keyword>
<evidence type="ECO:0000256" key="2">
    <source>
        <dbReference type="SAM" id="MobiDB-lite"/>
    </source>
</evidence>
<name>A0A512BL96_9HYPH</name>
<dbReference type="Proteomes" id="UP000321085">
    <property type="component" value="Unassembled WGS sequence"/>
</dbReference>
<dbReference type="RefSeq" id="WP_114184528.1">
    <property type="nucleotide sequence ID" value="NZ_BJYU01000002.1"/>
</dbReference>
<keyword evidence="1" id="KW-0175">Coiled coil</keyword>
<evidence type="ECO:0000313" key="4">
    <source>
        <dbReference type="Proteomes" id="UP000321085"/>
    </source>
</evidence>
<accession>A0A512BL96</accession>
<evidence type="ECO:0000256" key="1">
    <source>
        <dbReference type="SAM" id="Coils"/>
    </source>
</evidence>
<dbReference type="EMBL" id="BJYU01000002">
    <property type="protein sequence ID" value="GEO12627.1"/>
    <property type="molecule type" value="Genomic_DNA"/>
</dbReference>
<feature type="coiled-coil region" evidence="1">
    <location>
        <begin position="222"/>
        <end position="284"/>
    </location>
</feature>
<gene>
    <name evidence="3" type="ORF">MAE02_03230</name>
</gene>
<dbReference type="AlphaFoldDB" id="A0A512BL96"/>
<evidence type="ECO:0000313" key="3">
    <source>
        <dbReference type="EMBL" id="GEO12627.1"/>
    </source>
</evidence>
<protein>
    <submittedName>
        <fullName evidence="3">Uncharacterized protein</fullName>
    </submittedName>
</protein>